<accession>A0A2T2WFS4</accession>
<dbReference type="PANTHER" id="PTHR30510">
    <property type="entry name" value="UPF0229 PROTEIN YEAH"/>
    <property type="match status" value="1"/>
</dbReference>
<organism evidence="1 2">
    <name type="scientific">Sulfobacillus acidophilus</name>
    <dbReference type="NCBI Taxonomy" id="53633"/>
    <lineage>
        <taxon>Bacteria</taxon>
        <taxon>Bacillati</taxon>
        <taxon>Bacillota</taxon>
        <taxon>Clostridia</taxon>
        <taxon>Eubacteriales</taxon>
        <taxon>Clostridiales Family XVII. Incertae Sedis</taxon>
        <taxon>Sulfobacillus</taxon>
    </lineage>
</organism>
<proteinExistence type="predicted"/>
<reference evidence="1 2" key="1">
    <citation type="journal article" date="2014" name="BMC Genomics">
        <title>Comparison of environmental and isolate Sulfobacillus genomes reveals diverse carbon, sulfur, nitrogen, and hydrogen metabolisms.</title>
        <authorList>
            <person name="Justice N.B."/>
            <person name="Norman A."/>
            <person name="Brown C.T."/>
            <person name="Singh A."/>
            <person name="Thomas B.C."/>
            <person name="Banfield J.F."/>
        </authorList>
    </citation>
    <scope>NUCLEOTIDE SEQUENCE [LARGE SCALE GENOMIC DNA]</scope>
    <source>
        <strain evidence="1">AMDSBA3</strain>
    </source>
</reference>
<dbReference type="EMBL" id="PXYV01000042">
    <property type="protein sequence ID" value="PSR21101.1"/>
    <property type="molecule type" value="Genomic_DNA"/>
</dbReference>
<sequence length="345" mass="39172">MELSNQKGELDRQWYLRKLNRAIKDRLPELVTHAAVMGAPKGQRIRLAVQKLEEPDFRFQPDTRSANGGHTGLGAGDNADVLWIELTTEEIMNLLLEDLKLPRLVEKSGGSLQRDEVRYDDVTVHGPLSNVDKRRSLYEAAKEGRDYLTAQDLRFRTWKEHPKPITAAVITLVRDASGSMDETKRYLSKATAWWLVEWIRQQYAASELLFFLHTTEPLQVDEDTFFNREITGGTAITSTYRTIVQLWEDSYAANDFNRYLLHFSDGDIWHGADASLANSISHILATASLLGYFEIQGLQSRSPLWTILEQHATIDGNLHPAMRMARINQRDDVLPAIRAVIGANS</sequence>
<protein>
    <recommendedName>
        <fullName evidence="3">DUF444 family protein</fullName>
    </recommendedName>
</protein>
<gene>
    <name evidence="1" type="ORF">C7B45_12105</name>
</gene>
<dbReference type="Proteomes" id="UP000241848">
    <property type="component" value="Unassembled WGS sequence"/>
</dbReference>
<evidence type="ECO:0008006" key="3">
    <source>
        <dbReference type="Google" id="ProtNLM"/>
    </source>
</evidence>
<evidence type="ECO:0000313" key="1">
    <source>
        <dbReference type="EMBL" id="PSR21101.1"/>
    </source>
</evidence>
<dbReference type="PANTHER" id="PTHR30510:SF2">
    <property type="entry name" value="UPF0229 PROTEIN YEAH"/>
    <property type="match status" value="1"/>
</dbReference>
<evidence type="ECO:0000313" key="2">
    <source>
        <dbReference type="Proteomes" id="UP000241848"/>
    </source>
</evidence>
<dbReference type="AlphaFoldDB" id="A0A2T2WFS4"/>
<name>A0A2T2WFS4_9FIRM</name>
<dbReference type="Pfam" id="PF04285">
    <property type="entry name" value="DUF444"/>
    <property type="match status" value="2"/>
</dbReference>
<dbReference type="InterPro" id="IPR006698">
    <property type="entry name" value="UPF0229"/>
</dbReference>
<comment type="caution">
    <text evidence="1">The sequence shown here is derived from an EMBL/GenBank/DDBJ whole genome shotgun (WGS) entry which is preliminary data.</text>
</comment>